<gene>
    <name evidence="2" type="ORF">HNR65_002811</name>
</gene>
<dbReference type="SUPFAM" id="SSF53474">
    <property type="entry name" value="alpha/beta-Hydrolases"/>
    <property type="match status" value="1"/>
</dbReference>
<name>A0A7W0CB20_9BACT</name>
<dbReference type="AlphaFoldDB" id="A0A7W0CB20"/>
<sequence length="238" mass="26169">MQETLFFEADGLRLHGTLHLPQTPKPPFIIGVHGMLSNGDSPKQQDLARQCNRMGIAYFRFDHRGCGRSDGVFAEVTTFEGRCRDLAAAMAILGRRPDLGRSAGLFGSSLGGAVVLHAARETDFDAVVTLAAPIRFSAIHIPEDYQTDPDLAKIRREQLTYDLTENLANVHHLLVCHGDADPVVPYENALQIHDAAGKPKKLLCLPGGDHPLGQPEHQQTFMENTLEWFGRHLGSKTS</sequence>
<evidence type="ECO:0000259" key="1">
    <source>
        <dbReference type="Pfam" id="PF12146"/>
    </source>
</evidence>
<proteinExistence type="predicted"/>
<keyword evidence="3" id="KW-1185">Reference proteome</keyword>
<keyword evidence="2" id="KW-0378">Hydrolase</keyword>
<dbReference type="InterPro" id="IPR029058">
    <property type="entry name" value="AB_hydrolase_fold"/>
</dbReference>
<dbReference type="InterPro" id="IPR050261">
    <property type="entry name" value="FrsA_esterase"/>
</dbReference>
<evidence type="ECO:0000313" key="2">
    <source>
        <dbReference type="EMBL" id="MBA2882464.1"/>
    </source>
</evidence>
<accession>A0A7W0CB20</accession>
<dbReference type="PANTHER" id="PTHR22946">
    <property type="entry name" value="DIENELACTONE HYDROLASE DOMAIN-CONTAINING PROTEIN-RELATED"/>
    <property type="match status" value="1"/>
</dbReference>
<dbReference type="Pfam" id="PF12146">
    <property type="entry name" value="Hydrolase_4"/>
    <property type="match status" value="1"/>
</dbReference>
<dbReference type="Gene3D" id="3.40.50.1820">
    <property type="entry name" value="alpha/beta hydrolase"/>
    <property type="match status" value="1"/>
</dbReference>
<evidence type="ECO:0000313" key="3">
    <source>
        <dbReference type="Proteomes" id="UP000525298"/>
    </source>
</evidence>
<comment type="caution">
    <text evidence="2">The sequence shown here is derived from an EMBL/GenBank/DDBJ whole genome shotgun (WGS) entry which is preliminary data.</text>
</comment>
<dbReference type="GO" id="GO:0016787">
    <property type="term" value="F:hydrolase activity"/>
    <property type="evidence" value="ECO:0007669"/>
    <property type="project" value="UniProtKB-KW"/>
</dbReference>
<protein>
    <submittedName>
        <fullName evidence="2">Alpha-beta hydrolase superfamily lysophospholipase</fullName>
    </submittedName>
</protein>
<dbReference type="EMBL" id="JACDUS010000009">
    <property type="protein sequence ID" value="MBA2882464.1"/>
    <property type="molecule type" value="Genomic_DNA"/>
</dbReference>
<reference evidence="2 3" key="1">
    <citation type="submission" date="2020-07" db="EMBL/GenBank/DDBJ databases">
        <title>Genomic Encyclopedia of Type Strains, Phase IV (KMG-IV): sequencing the most valuable type-strain genomes for metagenomic binning, comparative biology and taxonomic classification.</title>
        <authorList>
            <person name="Goeker M."/>
        </authorList>
    </citation>
    <scope>NUCLEOTIDE SEQUENCE [LARGE SCALE GENOMIC DNA]</scope>
    <source>
        <strain evidence="2 3">DSM 17721</strain>
    </source>
</reference>
<dbReference type="InterPro" id="IPR022742">
    <property type="entry name" value="Hydrolase_4"/>
</dbReference>
<dbReference type="Proteomes" id="UP000525298">
    <property type="component" value="Unassembled WGS sequence"/>
</dbReference>
<organism evidence="2 3">
    <name type="scientific">Desulfosalsimonas propionicica</name>
    <dbReference type="NCBI Taxonomy" id="332175"/>
    <lineage>
        <taxon>Bacteria</taxon>
        <taxon>Pseudomonadati</taxon>
        <taxon>Thermodesulfobacteriota</taxon>
        <taxon>Desulfobacteria</taxon>
        <taxon>Desulfobacterales</taxon>
        <taxon>Desulfosalsimonadaceae</taxon>
        <taxon>Desulfosalsimonas</taxon>
    </lineage>
</organism>
<feature type="domain" description="Serine aminopeptidase S33" evidence="1">
    <location>
        <begin position="29"/>
        <end position="135"/>
    </location>
</feature>
<dbReference type="RefSeq" id="WP_181552093.1">
    <property type="nucleotide sequence ID" value="NZ_JACDUS010000009.1"/>
</dbReference>